<gene>
    <name evidence="1" type="ORF">OIU77_009744</name>
</gene>
<reference evidence="1" key="2">
    <citation type="journal article" date="2023" name="Int. J. Mol. Sci.">
        <title>De Novo Assembly and Annotation of 11 Diverse Shrub Willow (Salix) Genomes Reveals Novel Gene Organization in Sex-Linked Regions.</title>
        <authorList>
            <person name="Hyden B."/>
            <person name="Feng K."/>
            <person name="Yates T.B."/>
            <person name="Jawdy S."/>
            <person name="Cereghino C."/>
            <person name="Smart L.B."/>
            <person name="Muchero W."/>
        </authorList>
    </citation>
    <scope>NUCLEOTIDE SEQUENCE</scope>
    <source>
        <tissue evidence="1">Shoot tip</tissue>
    </source>
</reference>
<evidence type="ECO:0000313" key="1">
    <source>
        <dbReference type="EMBL" id="KAJ6327926.1"/>
    </source>
</evidence>
<reference evidence="1" key="1">
    <citation type="submission" date="2022-10" db="EMBL/GenBank/DDBJ databases">
        <authorList>
            <person name="Hyden B.L."/>
            <person name="Feng K."/>
            <person name="Yates T."/>
            <person name="Jawdy S."/>
            <person name="Smart L.B."/>
            <person name="Muchero W."/>
        </authorList>
    </citation>
    <scope>NUCLEOTIDE SEQUENCE</scope>
    <source>
        <tissue evidence="1">Shoot tip</tissue>
    </source>
</reference>
<proteinExistence type="predicted"/>
<accession>A0ABQ9A5Y8</accession>
<organism evidence="1 2">
    <name type="scientific">Salix suchowensis</name>
    <dbReference type="NCBI Taxonomy" id="1278906"/>
    <lineage>
        <taxon>Eukaryota</taxon>
        <taxon>Viridiplantae</taxon>
        <taxon>Streptophyta</taxon>
        <taxon>Embryophyta</taxon>
        <taxon>Tracheophyta</taxon>
        <taxon>Spermatophyta</taxon>
        <taxon>Magnoliopsida</taxon>
        <taxon>eudicotyledons</taxon>
        <taxon>Gunneridae</taxon>
        <taxon>Pentapetalae</taxon>
        <taxon>rosids</taxon>
        <taxon>fabids</taxon>
        <taxon>Malpighiales</taxon>
        <taxon>Salicaceae</taxon>
        <taxon>Saliceae</taxon>
        <taxon>Salix</taxon>
    </lineage>
</organism>
<comment type="caution">
    <text evidence="1">The sequence shown here is derived from an EMBL/GenBank/DDBJ whole genome shotgun (WGS) entry which is preliminary data.</text>
</comment>
<sequence length="8" mass="961">MGYYSIDL</sequence>
<evidence type="ECO:0000313" key="2">
    <source>
        <dbReference type="Proteomes" id="UP001141253"/>
    </source>
</evidence>
<dbReference type="Proteomes" id="UP001141253">
    <property type="component" value="Chromosome 14"/>
</dbReference>
<name>A0ABQ9A5Y8_9ROSI</name>
<feature type="non-terminal residue" evidence="1">
    <location>
        <position position="8"/>
    </location>
</feature>
<protein>
    <submittedName>
        <fullName evidence="1">Uncharacterized protein</fullName>
    </submittedName>
</protein>
<dbReference type="EMBL" id="JAPFFI010000022">
    <property type="protein sequence ID" value="KAJ6327926.1"/>
    <property type="molecule type" value="Genomic_DNA"/>
</dbReference>
<keyword evidence="2" id="KW-1185">Reference proteome</keyword>